<dbReference type="Proteomes" id="UP000829384">
    <property type="component" value="Unassembled WGS sequence"/>
</dbReference>
<sequence>MLTNANAAGDYLASQLSRSIALDSAKAEAIDAKAEWIENQLQRGIAVEGHDLDTIIETVLDNDGIKEALKIAYLYGNPHGINVLVDAEITRLANAIAPDLVQAHLDSMEDAA</sequence>
<evidence type="ECO:0000313" key="1">
    <source>
        <dbReference type="EMBL" id="MCG9964591.1"/>
    </source>
</evidence>
<organism evidence="1 2">
    <name type="scientific">Shewanella cutis</name>
    <dbReference type="NCBI Taxonomy" id="2766780"/>
    <lineage>
        <taxon>Bacteria</taxon>
        <taxon>Pseudomonadati</taxon>
        <taxon>Pseudomonadota</taxon>
        <taxon>Gammaproteobacteria</taxon>
        <taxon>Alteromonadales</taxon>
        <taxon>Shewanellaceae</taxon>
        <taxon>Shewanella</taxon>
    </lineage>
</organism>
<protein>
    <submittedName>
        <fullName evidence="1">Uncharacterized protein</fullName>
    </submittedName>
</protein>
<gene>
    <name evidence="1" type="ORF">H9J30_11785</name>
</gene>
<dbReference type="EMBL" id="JACSDI010000007">
    <property type="protein sequence ID" value="MCG9964591.1"/>
    <property type="molecule type" value="Genomic_DNA"/>
</dbReference>
<accession>A0ABS9QYV1</accession>
<comment type="caution">
    <text evidence="1">The sequence shown here is derived from an EMBL/GenBank/DDBJ whole genome shotgun (WGS) entry which is preliminary data.</text>
</comment>
<keyword evidence="2" id="KW-1185">Reference proteome</keyword>
<proteinExistence type="predicted"/>
<reference evidence="1 2" key="1">
    <citation type="submission" date="2020-08" db="EMBL/GenBank/DDBJ databases">
        <title>Whole genome sequence of Shewanella sp strain PS-2.</title>
        <authorList>
            <person name="Das S.K."/>
        </authorList>
    </citation>
    <scope>NUCLEOTIDE SEQUENCE [LARGE SCALE GENOMIC DNA]</scope>
    <source>
        <strain evidence="1 2">PS-2</strain>
    </source>
</reference>
<evidence type="ECO:0000313" key="2">
    <source>
        <dbReference type="Proteomes" id="UP000829384"/>
    </source>
</evidence>
<dbReference type="RefSeq" id="WP_240131209.1">
    <property type="nucleotide sequence ID" value="NZ_JACSDI010000007.1"/>
</dbReference>
<name>A0ABS9QYV1_9GAMM</name>